<dbReference type="SUPFAM" id="SSF52374">
    <property type="entry name" value="Nucleotidylyl transferase"/>
    <property type="match status" value="1"/>
</dbReference>
<evidence type="ECO:0000256" key="7">
    <source>
        <dbReference type="ARBA" id="ARBA00023264"/>
    </source>
</evidence>
<name>A0AA38H7J7_9TREE</name>
<feature type="compositionally biased region" description="Polar residues" evidence="9">
    <location>
        <begin position="181"/>
        <end position="202"/>
    </location>
</feature>
<keyword evidence="7" id="KW-1208">Phospholipid metabolism</keyword>
<feature type="compositionally biased region" description="Acidic residues" evidence="9">
    <location>
        <begin position="34"/>
        <end position="43"/>
    </location>
</feature>
<keyword evidence="5" id="KW-0443">Lipid metabolism</keyword>
<dbReference type="NCBIfam" id="TIGR00125">
    <property type="entry name" value="cyt_tran_rel"/>
    <property type="match status" value="1"/>
</dbReference>
<dbReference type="GO" id="GO:0031210">
    <property type="term" value="F:phosphatidylcholine binding"/>
    <property type="evidence" value="ECO:0007669"/>
    <property type="project" value="TreeGrafter"/>
</dbReference>
<dbReference type="InterPro" id="IPR014729">
    <property type="entry name" value="Rossmann-like_a/b/a_fold"/>
</dbReference>
<evidence type="ECO:0000313" key="11">
    <source>
        <dbReference type="EMBL" id="KAI9634309.1"/>
    </source>
</evidence>
<reference evidence="11" key="1">
    <citation type="journal article" date="2022" name="G3 (Bethesda)">
        <title>High quality genome of the basidiomycete yeast Dioszegia hungarica PDD-24b-2 isolated from cloud water.</title>
        <authorList>
            <person name="Jarrige D."/>
            <person name="Haridas S."/>
            <person name="Bleykasten-Grosshans C."/>
            <person name="Joly M."/>
            <person name="Nadalig T."/>
            <person name="Sancelme M."/>
            <person name="Vuilleumier S."/>
            <person name="Grigoriev I.V."/>
            <person name="Amato P."/>
            <person name="Bringel F."/>
        </authorList>
    </citation>
    <scope>NUCLEOTIDE SEQUENCE</scope>
    <source>
        <strain evidence="11">PDD-24b-2</strain>
    </source>
</reference>
<evidence type="ECO:0000256" key="5">
    <source>
        <dbReference type="ARBA" id="ARBA00023098"/>
    </source>
</evidence>
<comment type="caution">
    <text evidence="11">The sequence shown here is derived from an EMBL/GenBank/DDBJ whole genome shotgun (WGS) entry which is preliminary data.</text>
</comment>
<keyword evidence="12" id="KW-1185">Reference proteome</keyword>
<evidence type="ECO:0000256" key="9">
    <source>
        <dbReference type="SAM" id="MobiDB-lite"/>
    </source>
</evidence>
<dbReference type="InterPro" id="IPR045049">
    <property type="entry name" value="Pcy1-like"/>
</dbReference>
<keyword evidence="2" id="KW-0444">Lipid biosynthesis</keyword>
<sequence>MAAPPPGAKRRHTTDKKLGERRRERVAGSSRDASEEDNEEELSDVGSLASNHHTRLPPSAAGAVNAGAIAPGISAAHRRALGQKKVSGHEGEGSQSDSVDSPVYDGDVESSSTIGGTPVHSTFLNSGSGVPSHISGLSTSPTKSPSGPNRLPTPKSSKPNLLDSALAPSNTPHDVPVAASQALSPATKSQLQPLSTKTSSSDLGPPKMYSRPVELSPDDISAFVNRAIEGKGEEDGVERWWKTNKPPGDRPVRIYADGVYDLFHFGHALQLRQAKLSFPRVHLLVGVCSDKLCADHKSAPAMTHAERCESVRHCRWADEILPDAPWIVDQAWMDRHQIDYLAHDEVVYPSKGVEDVYAFAKEQGKFLPTRRTPCISTSDLLERIVRGYRDGFFDSKLEKNGHPELLAADVDWDSSASVDKRERRKKKALQKVQ</sequence>
<accession>A0AA38H7J7</accession>
<organism evidence="11 12">
    <name type="scientific">Dioszegia hungarica</name>
    <dbReference type="NCBI Taxonomy" id="4972"/>
    <lineage>
        <taxon>Eukaryota</taxon>
        <taxon>Fungi</taxon>
        <taxon>Dikarya</taxon>
        <taxon>Basidiomycota</taxon>
        <taxon>Agaricomycotina</taxon>
        <taxon>Tremellomycetes</taxon>
        <taxon>Tremellales</taxon>
        <taxon>Bulleribasidiaceae</taxon>
        <taxon>Dioszegia</taxon>
    </lineage>
</organism>
<feature type="compositionally biased region" description="Polar residues" evidence="9">
    <location>
        <begin position="109"/>
        <end position="147"/>
    </location>
</feature>
<evidence type="ECO:0000259" key="10">
    <source>
        <dbReference type="Pfam" id="PF01467"/>
    </source>
</evidence>
<evidence type="ECO:0000256" key="2">
    <source>
        <dbReference type="ARBA" id="ARBA00022516"/>
    </source>
</evidence>
<keyword evidence="4" id="KW-0548">Nucleotidyltransferase</keyword>
<dbReference type="GeneID" id="77729587"/>
<dbReference type="RefSeq" id="XP_052944086.1">
    <property type="nucleotide sequence ID" value="XM_053090382.1"/>
</dbReference>
<dbReference type="EC" id="2.7.7.15" evidence="8"/>
<dbReference type="GO" id="GO:0004105">
    <property type="term" value="F:choline-phosphate cytidylyltransferase activity"/>
    <property type="evidence" value="ECO:0007669"/>
    <property type="project" value="UniProtKB-EC"/>
</dbReference>
<dbReference type="PANTHER" id="PTHR10739">
    <property type="entry name" value="CYTIDYLYLTRANSFERASE"/>
    <property type="match status" value="1"/>
</dbReference>
<feature type="compositionally biased region" description="Basic and acidic residues" evidence="9">
    <location>
        <begin position="15"/>
        <end position="26"/>
    </location>
</feature>
<evidence type="ECO:0000256" key="4">
    <source>
        <dbReference type="ARBA" id="ARBA00022695"/>
    </source>
</evidence>
<keyword evidence="6" id="KW-0594">Phospholipid biosynthesis</keyword>
<dbReference type="Pfam" id="PF01467">
    <property type="entry name" value="CTP_transf_like"/>
    <property type="match status" value="1"/>
</dbReference>
<dbReference type="Proteomes" id="UP001164286">
    <property type="component" value="Unassembled WGS sequence"/>
</dbReference>
<gene>
    <name evidence="11" type="ORF">MKK02DRAFT_38985</name>
</gene>
<evidence type="ECO:0000313" key="12">
    <source>
        <dbReference type="Proteomes" id="UP001164286"/>
    </source>
</evidence>
<proteinExistence type="inferred from homology"/>
<evidence type="ECO:0000256" key="8">
    <source>
        <dbReference type="ARBA" id="ARBA00026101"/>
    </source>
</evidence>
<evidence type="ECO:0000256" key="3">
    <source>
        <dbReference type="ARBA" id="ARBA00022679"/>
    </source>
</evidence>
<keyword evidence="3" id="KW-0808">Transferase</keyword>
<dbReference type="PANTHER" id="PTHR10739:SF13">
    <property type="entry name" value="CHOLINE-PHOSPHATE CYTIDYLYLTRANSFERASE"/>
    <property type="match status" value="1"/>
</dbReference>
<dbReference type="AlphaFoldDB" id="A0AA38H7J7"/>
<evidence type="ECO:0000256" key="6">
    <source>
        <dbReference type="ARBA" id="ARBA00023209"/>
    </source>
</evidence>
<comment type="similarity">
    <text evidence="1">Belongs to the cytidylyltransferase family.</text>
</comment>
<dbReference type="InterPro" id="IPR041723">
    <property type="entry name" value="CCT"/>
</dbReference>
<feature type="region of interest" description="Disordered" evidence="9">
    <location>
        <begin position="79"/>
        <end position="214"/>
    </location>
</feature>
<dbReference type="CDD" id="cd02174">
    <property type="entry name" value="CCT"/>
    <property type="match status" value="1"/>
</dbReference>
<protein>
    <recommendedName>
        <fullName evidence="8">choline-phosphate cytidylyltransferase</fullName>
        <ecNumber evidence="8">2.7.7.15</ecNumber>
    </recommendedName>
</protein>
<feature type="region of interest" description="Disordered" evidence="9">
    <location>
        <begin position="1"/>
        <end position="63"/>
    </location>
</feature>
<dbReference type="InterPro" id="IPR004821">
    <property type="entry name" value="Cyt_trans-like"/>
</dbReference>
<feature type="domain" description="Cytidyltransferase-like" evidence="10">
    <location>
        <begin position="255"/>
        <end position="382"/>
    </location>
</feature>
<dbReference type="GO" id="GO:0005635">
    <property type="term" value="C:nuclear envelope"/>
    <property type="evidence" value="ECO:0007669"/>
    <property type="project" value="TreeGrafter"/>
</dbReference>
<dbReference type="EMBL" id="JAKWFO010000008">
    <property type="protein sequence ID" value="KAI9634309.1"/>
    <property type="molecule type" value="Genomic_DNA"/>
</dbReference>
<dbReference type="Gene3D" id="3.40.50.620">
    <property type="entry name" value="HUPs"/>
    <property type="match status" value="1"/>
</dbReference>
<evidence type="ECO:0000256" key="1">
    <source>
        <dbReference type="ARBA" id="ARBA00010101"/>
    </source>
</evidence>
<dbReference type="FunFam" id="3.40.50.620:FF:000172">
    <property type="entry name" value="Related to choline-phosphate cytidylyltransferase"/>
    <property type="match status" value="1"/>
</dbReference>